<evidence type="ECO:0000256" key="7">
    <source>
        <dbReference type="ARBA" id="ARBA00022800"/>
    </source>
</evidence>
<comment type="similarity">
    <text evidence="11">Belongs to the tRNA nucleotidyltransferase/poly(A) polymerase family.</text>
</comment>
<dbReference type="GO" id="GO:0003723">
    <property type="term" value="F:RNA binding"/>
    <property type="evidence" value="ECO:0007669"/>
    <property type="project" value="UniProtKB-KW"/>
</dbReference>
<evidence type="ECO:0000256" key="4">
    <source>
        <dbReference type="ARBA" id="ARBA00022695"/>
    </source>
</evidence>
<keyword evidence="14" id="KW-0378">Hydrolase</keyword>
<dbReference type="SUPFAM" id="SSF81301">
    <property type="entry name" value="Nucleotidyltransferase"/>
    <property type="match status" value="1"/>
</dbReference>
<evidence type="ECO:0000313" key="15">
    <source>
        <dbReference type="Proteomes" id="UP000269923"/>
    </source>
</evidence>
<dbReference type="CDD" id="cd05398">
    <property type="entry name" value="NT_ClassII-CCAase"/>
    <property type="match status" value="1"/>
</dbReference>
<keyword evidence="10 11" id="KW-0694">RNA-binding</keyword>
<evidence type="ECO:0000313" key="14">
    <source>
        <dbReference type="EMBL" id="RRD90351.1"/>
    </source>
</evidence>
<dbReference type="GO" id="GO:0008663">
    <property type="term" value="F:2',3'-cyclic-nucleotide 2'-phosphodiesterase activity"/>
    <property type="evidence" value="ECO:0007669"/>
    <property type="project" value="UniProtKB-EC"/>
</dbReference>
<dbReference type="OrthoDB" id="9805698at2"/>
<dbReference type="GO" id="GO:0042245">
    <property type="term" value="P:RNA repair"/>
    <property type="evidence" value="ECO:0007669"/>
    <property type="project" value="UniProtKB-KW"/>
</dbReference>
<dbReference type="EMBL" id="RQYC01000006">
    <property type="protein sequence ID" value="RRD90351.1"/>
    <property type="molecule type" value="Genomic_DNA"/>
</dbReference>
<evidence type="ECO:0000259" key="13">
    <source>
        <dbReference type="Pfam" id="PF12627"/>
    </source>
</evidence>
<evidence type="ECO:0000256" key="8">
    <source>
        <dbReference type="ARBA" id="ARBA00022840"/>
    </source>
</evidence>
<dbReference type="InterPro" id="IPR012006">
    <property type="entry name" value="CCA_bact"/>
</dbReference>
<gene>
    <name evidence="14" type="primary">cca</name>
    <name evidence="14" type="ORF">EII21_05370</name>
</gene>
<keyword evidence="4 14" id="KW-0548">Nucleotidyltransferase</keyword>
<dbReference type="GO" id="GO:0004810">
    <property type="term" value="F:CCA tRNA nucleotidyltransferase activity"/>
    <property type="evidence" value="ECO:0007669"/>
    <property type="project" value="UniProtKB-EC"/>
</dbReference>
<evidence type="ECO:0000256" key="5">
    <source>
        <dbReference type="ARBA" id="ARBA00022723"/>
    </source>
</evidence>
<dbReference type="STRING" id="1121352.GCA_000620925_00716"/>
<feature type="domain" description="tRNA nucleotidyltransferase/poly(A) polymerase RNA and SrmB- binding" evidence="13">
    <location>
        <begin position="150"/>
        <end position="213"/>
    </location>
</feature>
<evidence type="ECO:0000256" key="11">
    <source>
        <dbReference type="RuleBase" id="RU003953"/>
    </source>
</evidence>
<dbReference type="EC" id="3.1.4.16" evidence="14"/>
<keyword evidence="8" id="KW-0067">ATP-binding</keyword>
<dbReference type="Proteomes" id="UP000269923">
    <property type="component" value="Unassembled WGS sequence"/>
</dbReference>
<dbReference type="AlphaFoldDB" id="A0A3P2A4H9"/>
<comment type="caution">
    <text evidence="14">The sequence shown here is derived from an EMBL/GenBank/DDBJ whole genome shotgun (WGS) entry which is preliminary data.</text>
</comment>
<dbReference type="InterPro" id="IPR043519">
    <property type="entry name" value="NT_sf"/>
</dbReference>
<keyword evidence="3" id="KW-0819">tRNA processing</keyword>
<name>A0A3P2A4H9_9NEIS</name>
<dbReference type="InterPro" id="IPR032828">
    <property type="entry name" value="PolyA_RNA-bd"/>
</dbReference>
<protein>
    <submittedName>
        <fullName evidence="14">Multifunctional CCA tRNA nucleotidyl transferase/2'3'-cyclic phosphodiesterase/2'nucleotidase/phosphatase</fullName>
        <ecNumber evidence="14">2.7.7.72</ecNumber>
        <ecNumber evidence="14">3.1.4.16</ecNumber>
    </submittedName>
</protein>
<dbReference type="PANTHER" id="PTHR47545">
    <property type="entry name" value="MULTIFUNCTIONAL CCA PROTEIN"/>
    <property type="match status" value="1"/>
</dbReference>
<dbReference type="EC" id="2.7.7.72" evidence="14"/>
<dbReference type="GO" id="GO:0005524">
    <property type="term" value="F:ATP binding"/>
    <property type="evidence" value="ECO:0007669"/>
    <property type="project" value="UniProtKB-KW"/>
</dbReference>
<keyword evidence="9" id="KW-0460">Magnesium</keyword>
<proteinExistence type="inferred from homology"/>
<evidence type="ECO:0000256" key="6">
    <source>
        <dbReference type="ARBA" id="ARBA00022741"/>
    </source>
</evidence>
<evidence type="ECO:0000256" key="3">
    <source>
        <dbReference type="ARBA" id="ARBA00022694"/>
    </source>
</evidence>
<dbReference type="PIRSF" id="PIRSF000813">
    <property type="entry name" value="CCA_bact"/>
    <property type="match status" value="1"/>
</dbReference>
<dbReference type="SUPFAM" id="SSF81891">
    <property type="entry name" value="Poly A polymerase C-terminal region-like"/>
    <property type="match status" value="1"/>
</dbReference>
<dbReference type="PANTHER" id="PTHR47545:SF1">
    <property type="entry name" value="MULTIFUNCTIONAL CCA PROTEIN"/>
    <property type="match status" value="1"/>
</dbReference>
<comment type="cofactor">
    <cofactor evidence="1">
        <name>Mg(2+)</name>
        <dbReference type="ChEBI" id="CHEBI:18420"/>
    </cofactor>
</comment>
<sequence length="390" mass="43057">MDTALQTYLVGGAVRDALLGLPVHDRDWVVVGASPDIMRQRGFTAVGRDFPVFLHPHTHEEYALARTERKIGRGYAGFSFDTGQHVTLEQDLSRRDLTINAMAQDADGKLIDPFGGVDDLRQGILRHVGAAFVEDPVRILRTARFAARYGFTVAPETMQLMRDMVANGEADALVAERVWQEWAKGLMENHPRRMLAVLRECGALSVLLPEVDALFGVAQPNTCYPENDCGEHALQTLQRAADLGLSLPERYAALLHGLAAVDTVNQRWRVPKDCAQLAEQVCALHIRLHQVGQVEQTVALLDILKQADALRRPQRFEQMLNVCQAIFAKTPYPQRAHGLDLLAAAQSVDAGAIAQAQAGNPQHIAAAIDQARAAAMHPVQRAYQEKHHYD</sequence>
<reference evidence="14 15" key="1">
    <citation type="submission" date="2018-11" db="EMBL/GenBank/DDBJ databases">
        <title>Genomes From Bacteria Associated with the Canine Oral Cavity: a Test Case for Automated Genome-Based Taxonomic Assignment.</title>
        <authorList>
            <person name="Coil D.A."/>
            <person name="Jospin G."/>
            <person name="Darling A.E."/>
            <person name="Wallis C."/>
            <person name="Davis I.J."/>
            <person name="Harris S."/>
            <person name="Eisen J.A."/>
            <person name="Holcombe L.J."/>
            <person name="O'Flynn C."/>
        </authorList>
    </citation>
    <scope>NUCLEOTIDE SEQUENCE [LARGE SCALE GENOMIC DNA]</scope>
    <source>
        <strain evidence="14 15">COT-280</strain>
    </source>
</reference>
<evidence type="ECO:0000256" key="2">
    <source>
        <dbReference type="ARBA" id="ARBA00022679"/>
    </source>
</evidence>
<dbReference type="Pfam" id="PF01743">
    <property type="entry name" value="PolyA_pol"/>
    <property type="match status" value="1"/>
</dbReference>
<dbReference type="InterPro" id="IPR050124">
    <property type="entry name" value="tRNA_CCA-adding_enzyme"/>
</dbReference>
<evidence type="ECO:0000256" key="10">
    <source>
        <dbReference type="ARBA" id="ARBA00022884"/>
    </source>
</evidence>
<accession>A0A3P2A4H9</accession>
<dbReference type="Pfam" id="PF12627">
    <property type="entry name" value="PolyA_pol_RNAbd"/>
    <property type="match status" value="1"/>
</dbReference>
<keyword evidence="6" id="KW-0547">Nucleotide-binding</keyword>
<evidence type="ECO:0000256" key="9">
    <source>
        <dbReference type="ARBA" id="ARBA00022842"/>
    </source>
</evidence>
<keyword evidence="5" id="KW-0479">Metal-binding</keyword>
<dbReference type="Gene3D" id="1.10.3090.10">
    <property type="entry name" value="cca-adding enzyme, domain 2"/>
    <property type="match status" value="1"/>
</dbReference>
<organism evidence="14 15">
    <name type="scientific">Conchiformibius steedae</name>
    <dbReference type="NCBI Taxonomy" id="153493"/>
    <lineage>
        <taxon>Bacteria</taxon>
        <taxon>Pseudomonadati</taxon>
        <taxon>Pseudomonadota</taxon>
        <taxon>Betaproteobacteria</taxon>
        <taxon>Neisseriales</taxon>
        <taxon>Neisseriaceae</taxon>
        <taxon>Conchiformibius</taxon>
    </lineage>
</organism>
<keyword evidence="7" id="KW-0692">RNA repair</keyword>
<dbReference type="Gene3D" id="3.30.460.10">
    <property type="entry name" value="Beta Polymerase, domain 2"/>
    <property type="match status" value="1"/>
</dbReference>
<evidence type="ECO:0000256" key="1">
    <source>
        <dbReference type="ARBA" id="ARBA00001946"/>
    </source>
</evidence>
<evidence type="ECO:0000259" key="12">
    <source>
        <dbReference type="Pfam" id="PF01743"/>
    </source>
</evidence>
<dbReference type="GO" id="GO:0046872">
    <property type="term" value="F:metal ion binding"/>
    <property type="evidence" value="ECO:0007669"/>
    <property type="project" value="UniProtKB-KW"/>
</dbReference>
<keyword evidence="15" id="KW-1185">Reference proteome</keyword>
<dbReference type="InterPro" id="IPR002646">
    <property type="entry name" value="PolA_pol_head_dom"/>
</dbReference>
<dbReference type="RefSeq" id="WP_124794560.1">
    <property type="nucleotide sequence ID" value="NZ_RQYC01000006.1"/>
</dbReference>
<feature type="domain" description="Poly A polymerase head" evidence="12">
    <location>
        <begin position="7"/>
        <end position="126"/>
    </location>
</feature>
<dbReference type="GO" id="GO:0001680">
    <property type="term" value="P:tRNA 3'-terminal CCA addition"/>
    <property type="evidence" value="ECO:0007669"/>
    <property type="project" value="InterPro"/>
</dbReference>
<keyword evidence="2 11" id="KW-0808">Transferase</keyword>